<accession>A0AAE0LHG7</accession>
<dbReference type="GO" id="GO:0006798">
    <property type="term" value="P:polyphosphate catabolic process"/>
    <property type="evidence" value="ECO:0007669"/>
    <property type="project" value="TreeGrafter"/>
</dbReference>
<dbReference type="GO" id="GO:0016791">
    <property type="term" value="F:phosphatase activity"/>
    <property type="evidence" value="ECO:0007669"/>
    <property type="project" value="TreeGrafter"/>
</dbReference>
<reference evidence="2 3" key="1">
    <citation type="journal article" date="2015" name="Genome Biol. Evol.">
        <title>Comparative Genomics of a Bacterivorous Green Alga Reveals Evolutionary Causalities and Consequences of Phago-Mixotrophic Mode of Nutrition.</title>
        <authorList>
            <person name="Burns J.A."/>
            <person name="Paasch A."/>
            <person name="Narechania A."/>
            <person name="Kim E."/>
        </authorList>
    </citation>
    <scope>NUCLEOTIDE SEQUENCE [LARGE SCALE GENOMIC DNA]</scope>
    <source>
        <strain evidence="2 3">PLY_AMNH</strain>
    </source>
</reference>
<keyword evidence="3" id="KW-1185">Reference proteome</keyword>
<dbReference type="PANTHER" id="PTHR42850">
    <property type="entry name" value="METALLOPHOSPHOESTERASE"/>
    <property type="match status" value="1"/>
</dbReference>
<dbReference type="InterPro" id="IPR004843">
    <property type="entry name" value="Calcineurin-like_PHP"/>
</dbReference>
<dbReference type="InterPro" id="IPR029052">
    <property type="entry name" value="Metallo-depent_PP-like"/>
</dbReference>
<dbReference type="Proteomes" id="UP001190700">
    <property type="component" value="Unassembled WGS sequence"/>
</dbReference>
<proteinExistence type="predicted"/>
<dbReference type="Pfam" id="PF00149">
    <property type="entry name" value="Metallophos"/>
    <property type="match status" value="1"/>
</dbReference>
<name>A0AAE0LHG7_9CHLO</name>
<gene>
    <name evidence="2" type="ORF">CYMTET_6857</name>
</gene>
<dbReference type="GO" id="GO:0000298">
    <property type="term" value="F:endopolyphosphatase activity"/>
    <property type="evidence" value="ECO:0007669"/>
    <property type="project" value="TreeGrafter"/>
</dbReference>
<dbReference type="PANTHER" id="PTHR42850:SF4">
    <property type="entry name" value="ZINC-DEPENDENT ENDOPOLYPHOSPHATASE"/>
    <property type="match status" value="1"/>
</dbReference>
<dbReference type="CDD" id="cd00144">
    <property type="entry name" value="MPP_PPP_family"/>
    <property type="match status" value="1"/>
</dbReference>
<dbReference type="EMBL" id="LGRX02001777">
    <property type="protein sequence ID" value="KAK3285541.1"/>
    <property type="molecule type" value="Genomic_DNA"/>
</dbReference>
<evidence type="ECO:0000313" key="3">
    <source>
        <dbReference type="Proteomes" id="UP001190700"/>
    </source>
</evidence>
<dbReference type="SUPFAM" id="SSF56300">
    <property type="entry name" value="Metallo-dependent phosphatases"/>
    <property type="match status" value="1"/>
</dbReference>
<organism evidence="2 3">
    <name type="scientific">Cymbomonas tetramitiformis</name>
    <dbReference type="NCBI Taxonomy" id="36881"/>
    <lineage>
        <taxon>Eukaryota</taxon>
        <taxon>Viridiplantae</taxon>
        <taxon>Chlorophyta</taxon>
        <taxon>Pyramimonadophyceae</taxon>
        <taxon>Pyramimonadales</taxon>
        <taxon>Pyramimonadaceae</taxon>
        <taxon>Cymbomonas</taxon>
    </lineage>
</organism>
<dbReference type="GO" id="GO:0005737">
    <property type="term" value="C:cytoplasm"/>
    <property type="evidence" value="ECO:0007669"/>
    <property type="project" value="TreeGrafter"/>
</dbReference>
<dbReference type="Gene3D" id="3.60.21.10">
    <property type="match status" value="1"/>
</dbReference>
<protein>
    <recommendedName>
        <fullName evidence="1">Calcineurin-like phosphoesterase domain-containing protein</fullName>
    </recommendedName>
</protein>
<dbReference type="AlphaFoldDB" id="A0AAE0LHG7"/>
<evidence type="ECO:0000259" key="1">
    <source>
        <dbReference type="Pfam" id="PF00149"/>
    </source>
</evidence>
<sequence>MVTPCASELMDPAAPAHVTLSHEDQRARVVIVGDIHGCYDEFCELLETHCRLTDTIILAGDLVNKGPRSAEVVRLARQKRCLAVVGNHELASLKGVAERKGGASPEAAQLYAWTDHLQTDDIEYIRGLPYTISLPLHGAIVVHAGLVPGVELDQQRPEDMVSMRNLVQLTPVKDSACGASSPENLEHAVMEYDDGSEPYGAIWKCAACGWEAGRGGPRPSCPRSGGISVPPYRGSEVDIAEGIAWATRWTGPTHVYFGHDAKRRLQQQAHATGLDTGVLYGGELTAAILELGKPPRLVNVRAREMYVVPASNKATHPPAVCSTKAILDAISSRRHIFAALSVALAALGIANRQ</sequence>
<dbReference type="InterPro" id="IPR050126">
    <property type="entry name" value="Ap4A_hydrolase"/>
</dbReference>
<comment type="caution">
    <text evidence="2">The sequence shown here is derived from an EMBL/GenBank/DDBJ whole genome shotgun (WGS) entry which is preliminary data.</text>
</comment>
<evidence type="ECO:0000313" key="2">
    <source>
        <dbReference type="EMBL" id="KAK3285541.1"/>
    </source>
</evidence>
<feature type="domain" description="Calcineurin-like phosphoesterase" evidence="1">
    <location>
        <begin position="28"/>
        <end position="146"/>
    </location>
</feature>